<evidence type="ECO:0000256" key="2">
    <source>
        <dbReference type="PIRSR" id="PIRSR005962-1"/>
    </source>
</evidence>
<gene>
    <name evidence="4" type="ORF">FYJ66_00175</name>
</gene>
<dbReference type="NCBIfam" id="TIGR01891">
    <property type="entry name" value="amidohydrolases"/>
    <property type="match status" value="1"/>
</dbReference>
<dbReference type="GO" id="GO:0019877">
    <property type="term" value="P:diaminopimelate biosynthetic process"/>
    <property type="evidence" value="ECO:0007669"/>
    <property type="project" value="UniProtKB-ARBA"/>
</dbReference>
<proteinExistence type="predicted"/>
<comment type="caution">
    <text evidence="4">The sequence shown here is derived from an EMBL/GenBank/DDBJ whole genome shotgun (WGS) entry which is preliminary data.</text>
</comment>
<dbReference type="InterPro" id="IPR002933">
    <property type="entry name" value="Peptidase_M20"/>
</dbReference>
<evidence type="ECO:0000256" key="1">
    <source>
        <dbReference type="ARBA" id="ARBA00022801"/>
    </source>
</evidence>
<sequence length="401" mass="44133">MTERNIFERANGIYEEIRDIRRDFHRHPELGYHETRTAAVIKEKLQEYGVDSLEQPTETSVVAYIKGRKGDGRTVAIRTDIDALPVCEQTNLPFSSENQGVMHACGHDFHAAMMLGNAKLLCEMRDSFCGTVKVIFQHSEDTQPGGAKELVAMGIMDDVDAILGMHVFPDEDPDNFGEVLLKSGPMTTSADLVQVTVNGLGGHSSQPHLLHDPVLAAAQMIVLMQQIQSRYTDANETVILPIAYLRGDSAINIIPDKVEFGGAARTYSNEVRDVIEDQVRKIARGVEEMSDCRIDVDYVRGYAPVINDRELTETARKAVAKALGEDKAVYVEKPMNFSEDFSAYADVSGKPCTFMLVKAGNAGHFAPLHNGTNTINEKVIPYGMTAMVAAALEYLDENCGC</sequence>
<dbReference type="RefSeq" id="WP_154571511.1">
    <property type="nucleotide sequence ID" value="NZ_VUNB01000001.1"/>
</dbReference>
<feature type="binding site" evidence="2">
    <location>
        <position position="105"/>
    </location>
    <ligand>
        <name>Mn(2+)</name>
        <dbReference type="ChEBI" id="CHEBI:29035"/>
        <label>2</label>
    </ligand>
</feature>
<dbReference type="Gene3D" id="3.30.70.360">
    <property type="match status" value="1"/>
</dbReference>
<feature type="binding site" evidence="2">
    <location>
        <position position="107"/>
    </location>
    <ligand>
        <name>Mn(2+)</name>
        <dbReference type="ChEBI" id="CHEBI:29035"/>
        <label>2</label>
    </ligand>
</feature>
<dbReference type="Gene3D" id="3.40.630.10">
    <property type="entry name" value="Zn peptidases"/>
    <property type="match status" value="1"/>
</dbReference>
<name>A0A6A8M5R7_9FIRM</name>
<comment type="cofactor">
    <cofactor evidence="2">
        <name>Mn(2+)</name>
        <dbReference type="ChEBI" id="CHEBI:29035"/>
    </cofactor>
    <text evidence="2">The Mn(2+) ion enhances activity.</text>
</comment>
<dbReference type="InterPro" id="IPR011650">
    <property type="entry name" value="Peptidase_M20_dimer"/>
</dbReference>
<dbReference type="PANTHER" id="PTHR11014">
    <property type="entry name" value="PEPTIDASE M20 FAMILY MEMBER"/>
    <property type="match status" value="1"/>
</dbReference>
<organism evidence="4">
    <name type="scientific">Baileyella intestinalis</name>
    <dbReference type="NCBI Taxonomy" id="2606709"/>
    <lineage>
        <taxon>Bacteria</taxon>
        <taxon>Bacillati</taxon>
        <taxon>Bacillota</taxon>
        <taxon>Clostridia</taxon>
        <taxon>Peptostreptococcales</taxon>
        <taxon>Anaerovoracaceae</taxon>
        <taxon>Baileyella</taxon>
    </lineage>
</organism>
<dbReference type="EMBL" id="VUNB01000001">
    <property type="protein sequence ID" value="MST68030.1"/>
    <property type="molecule type" value="Genomic_DNA"/>
</dbReference>
<dbReference type="FunFam" id="3.30.70.360:FF:000001">
    <property type="entry name" value="N-acetyldiaminopimelate deacetylase"/>
    <property type="match status" value="1"/>
</dbReference>
<dbReference type="SUPFAM" id="SSF53187">
    <property type="entry name" value="Zn-dependent exopeptidases"/>
    <property type="match status" value="1"/>
</dbReference>
<dbReference type="SUPFAM" id="SSF55031">
    <property type="entry name" value="Bacterial exopeptidase dimerisation domain"/>
    <property type="match status" value="1"/>
</dbReference>
<dbReference type="PANTHER" id="PTHR11014:SF63">
    <property type="entry name" value="METALLOPEPTIDASE, PUTATIVE (AFU_ORTHOLOGUE AFUA_6G09600)-RELATED"/>
    <property type="match status" value="1"/>
</dbReference>
<feature type="binding site" evidence="2">
    <location>
        <position position="166"/>
    </location>
    <ligand>
        <name>Mn(2+)</name>
        <dbReference type="ChEBI" id="CHEBI:29035"/>
        <label>2</label>
    </ligand>
</feature>
<feature type="domain" description="Peptidase M20 dimerisation" evidence="3">
    <location>
        <begin position="193"/>
        <end position="284"/>
    </location>
</feature>
<keyword evidence="2" id="KW-0464">Manganese</keyword>
<dbReference type="Pfam" id="PF07687">
    <property type="entry name" value="M20_dimer"/>
    <property type="match status" value="1"/>
</dbReference>
<dbReference type="InterPro" id="IPR036264">
    <property type="entry name" value="Bact_exopeptidase_dim_dom"/>
</dbReference>
<dbReference type="PIRSF" id="PIRSF005962">
    <property type="entry name" value="Pept_M20D_amidohydro"/>
    <property type="match status" value="1"/>
</dbReference>
<dbReference type="AlphaFoldDB" id="A0A6A8M5R7"/>
<dbReference type="Pfam" id="PF01546">
    <property type="entry name" value="Peptidase_M20"/>
    <property type="match status" value="1"/>
</dbReference>
<evidence type="ECO:0000313" key="4">
    <source>
        <dbReference type="EMBL" id="MST68030.1"/>
    </source>
</evidence>
<feature type="binding site" evidence="2">
    <location>
        <position position="369"/>
    </location>
    <ligand>
        <name>Mn(2+)</name>
        <dbReference type="ChEBI" id="CHEBI:29035"/>
        <label>2</label>
    </ligand>
</feature>
<keyword evidence="1 4" id="KW-0378">Hydrolase</keyword>
<reference evidence="4" key="1">
    <citation type="submission" date="2019-09" db="EMBL/GenBank/DDBJ databases">
        <title>In-depth cultivation of the pig gut microbiome towards novel bacterial diversity and tailored functional studies.</title>
        <authorList>
            <person name="Wylensek D."/>
            <person name="Hitch T.C.A."/>
            <person name="Clavel T."/>
        </authorList>
    </citation>
    <scope>NUCLEOTIDE SEQUENCE</scope>
    <source>
        <strain evidence="4">RF-744-FAT-WT-3</strain>
    </source>
</reference>
<dbReference type="GO" id="GO:0050118">
    <property type="term" value="F:N-acetyldiaminopimelate deacetylase activity"/>
    <property type="evidence" value="ECO:0007669"/>
    <property type="project" value="UniProtKB-ARBA"/>
</dbReference>
<keyword evidence="2" id="KW-0479">Metal-binding</keyword>
<protein>
    <submittedName>
        <fullName evidence="4">Amidohydrolase</fullName>
    </submittedName>
</protein>
<accession>A0A6A8M5R7</accession>
<dbReference type="InterPro" id="IPR017439">
    <property type="entry name" value="Amidohydrolase"/>
</dbReference>
<evidence type="ECO:0000259" key="3">
    <source>
        <dbReference type="Pfam" id="PF07687"/>
    </source>
</evidence>
<dbReference type="GO" id="GO:0046872">
    <property type="term" value="F:metal ion binding"/>
    <property type="evidence" value="ECO:0007669"/>
    <property type="project" value="UniProtKB-KW"/>
</dbReference>